<dbReference type="SUPFAM" id="SSF109604">
    <property type="entry name" value="HD-domain/PDEase-like"/>
    <property type="match status" value="1"/>
</dbReference>
<reference evidence="2 3" key="1">
    <citation type="submission" date="2023-11" db="EMBL/GenBank/DDBJ databases">
        <title>Lentzea sokolovensis, sp. nov., Lentzea kristufkii, sp. nov., and Lentzea miocenensis, sp. nov., rare actinobacteria from Sokolov Coal Basin, Miocene lacustrine sediment, Czech Republic.</title>
        <authorList>
            <person name="Lara A."/>
            <person name="Kotroba L."/>
            <person name="Nouioui I."/>
            <person name="Neumann-Schaal M."/>
            <person name="Mast Y."/>
            <person name="Chronakova A."/>
        </authorList>
    </citation>
    <scope>NUCLEOTIDE SEQUENCE [LARGE SCALE GENOMIC DNA]</scope>
    <source>
        <strain evidence="2 3">BCCO 10_0061</strain>
    </source>
</reference>
<reference evidence="2 3" key="2">
    <citation type="submission" date="2023-11" db="EMBL/GenBank/DDBJ databases">
        <authorList>
            <person name="Lara A.C."/>
            <person name="Chronakova A."/>
        </authorList>
    </citation>
    <scope>NUCLEOTIDE SEQUENCE [LARGE SCALE GENOMIC DNA]</scope>
    <source>
        <strain evidence="2 3">BCCO 10_0061</strain>
    </source>
</reference>
<dbReference type="Gene3D" id="1.10.3210.10">
    <property type="entry name" value="Hypothetical protein af1432"/>
    <property type="match status" value="1"/>
</dbReference>
<keyword evidence="3" id="KW-1185">Reference proteome</keyword>
<gene>
    <name evidence="2" type="ORF">SK854_33785</name>
</gene>
<evidence type="ECO:0000259" key="1">
    <source>
        <dbReference type="Pfam" id="PF01966"/>
    </source>
</evidence>
<name>A0ABU4V8D1_9PSEU</name>
<dbReference type="RefSeq" id="WP_319979180.1">
    <property type="nucleotide sequence ID" value="NZ_JAXAVU010000013.1"/>
</dbReference>
<sequence length="198" mass="21223">MSAKAESPARRAMTEAVALRPLPSAAETLLSDLRASPRLVAHLRAVHDVACELVAWVERHHPSVAVDRAAVLFGAATHDIGKVLHPNELSGPGSAHEPAGYELLRARGVEERLARFARTHGSWTADGVGLEDLLVSLADKVWKAKRVPDLEQLVTGRLAEAAGQQAWEVFMALDDELDRIASGADARLAFQSSHPVAG</sequence>
<comment type="caution">
    <text evidence="2">The sequence shown here is derived from an EMBL/GenBank/DDBJ whole genome shotgun (WGS) entry which is preliminary data.</text>
</comment>
<protein>
    <submittedName>
        <fullName evidence="2">HD domain-containing protein</fullName>
    </submittedName>
</protein>
<evidence type="ECO:0000313" key="2">
    <source>
        <dbReference type="EMBL" id="MDX8147125.1"/>
    </source>
</evidence>
<proteinExistence type="predicted"/>
<dbReference type="EMBL" id="JAXAVU010000013">
    <property type="protein sequence ID" value="MDX8147125.1"/>
    <property type="molecule type" value="Genomic_DNA"/>
</dbReference>
<dbReference type="Proteomes" id="UP001285352">
    <property type="component" value="Unassembled WGS sequence"/>
</dbReference>
<evidence type="ECO:0000313" key="3">
    <source>
        <dbReference type="Proteomes" id="UP001285352"/>
    </source>
</evidence>
<organism evidence="2 3">
    <name type="scientific">Lentzea sokolovensis</name>
    <dbReference type="NCBI Taxonomy" id="3095429"/>
    <lineage>
        <taxon>Bacteria</taxon>
        <taxon>Bacillati</taxon>
        <taxon>Actinomycetota</taxon>
        <taxon>Actinomycetes</taxon>
        <taxon>Pseudonocardiales</taxon>
        <taxon>Pseudonocardiaceae</taxon>
        <taxon>Lentzea</taxon>
    </lineage>
</organism>
<accession>A0ABU4V8D1</accession>
<dbReference type="Pfam" id="PF01966">
    <property type="entry name" value="HD"/>
    <property type="match status" value="1"/>
</dbReference>
<dbReference type="InterPro" id="IPR006674">
    <property type="entry name" value="HD_domain"/>
</dbReference>
<feature type="domain" description="HD" evidence="1">
    <location>
        <begin position="58"/>
        <end position="141"/>
    </location>
</feature>